<dbReference type="InterPro" id="IPR022081">
    <property type="entry name" value="DUF3631"/>
</dbReference>
<organism evidence="3 4">
    <name type="scientific">Parvibium lacunae</name>
    <dbReference type="NCBI Taxonomy" id="1888893"/>
    <lineage>
        <taxon>Bacteria</taxon>
        <taxon>Pseudomonadati</taxon>
        <taxon>Pseudomonadota</taxon>
        <taxon>Betaproteobacteria</taxon>
        <taxon>Burkholderiales</taxon>
        <taxon>Alcaligenaceae</taxon>
        <taxon>Parvibium</taxon>
    </lineage>
</organism>
<evidence type="ECO:0000259" key="2">
    <source>
        <dbReference type="Pfam" id="PF12307"/>
    </source>
</evidence>
<dbReference type="AlphaFoldDB" id="A0A368L7R0"/>
<feature type="domain" description="Toprim" evidence="1">
    <location>
        <begin position="102"/>
        <end position="177"/>
    </location>
</feature>
<keyword evidence="4" id="KW-1185">Reference proteome</keyword>
<dbReference type="Pfam" id="PF12307">
    <property type="entry name" value="DUF3631"/>
    <property type="match status" value="1"/>
</dbReference>
<dbReference type="RefSeq" id="WP_114401742.1">
    <property type="nucleotide sequence ID" value="NZ_QPGB01000001.1"/>
</dbReference>
<accession>A0A368L7R0</accession>
<name>A0A368L7R0_9BURK</name>
<dbReference type="OrthoDB" id="5959484at2"/>
<dbReference type="Proteomes" id="UP000252357">
    <property type="component" value="Unassembled WGS sequence"/>
</dbReference>
<protein>
    <submittedName>
        <fullName evidence="3">DUF3631 domain-containing protein</fullName>
    </submittedName>
</protein>
<evidence type="ECO:0000313" key="3">
    <source>
        <dbReference type="EMBL" id="RCS59592.1"/>
    </source>
</evidence>
<dbReference type="Gene3D" id="3.40.1360.10">
    <property type="match status" value="1"/>
</dbReference>
<dbReference type="InterPro" id="IPR006171">
    <property type="entry name" value="TOPRIM_dom"/>
</dbReference>
<dbReference type="CDD" id="cd01029">
    <property type="entry name" value="TOPRIM_primases"/>
    <property type="match status" value="1"/>
</dbReference>
<sequence length="715" mass="77557">MTPITLPIYDDLEAIKAAAKQITQTLVKHGGKPVGLYVYRDAQGQALYARYRVDTSDSKQIRPFIPIGGDWAKVEMKEPPKPSQGKPLYGLHLLALYPAHPVYIVEGEKCADSLQRLGLLAITSGGATSAKDADWQALNGRDVIIWADNDPAGQQYAAEVAACLAGLAATIKTIDVAALNLPAKGDCVDWLSAFEQTHGRKPCADDLRALALLPAQNNLPEINPISTESAPTLLTKPQTDDEAIAWLSSLKPMEYDRIRKEQAKALGVQVSTLDDLVKTARNEESESERLPFARVEPHPEPVNPAELLNEVSHLIRRFIVLEPVQADAAALWVAFTWFVDVVAVAPLAIINAPEKACGKSQLLDLMGRLSAKPLPASNSTAAGLFRAVELWEPTVLIDEADTFIRENDELKGLINAGHTRANAFVLRVVGDNHEPKLFKVWGAKALAGIALEKHLPDATMSRAIIFELRRKLPHESVTRLRHAEGGLFDGVAAKLARFAEDYAQQVRQARPTLPDELGDRAQDNWEPLLAIAGCAGTEWLQRATVAALTLSGAGDKTVSTGNELLADIQEIFENKRLAKISTADLIKALTDDDEKSWATYNRGKSITARQIATRLNGYGIKSKTVRIGYGTAKGFELDQFTDAFTRYLGPPLNLPSQGNNSCKPNTEEGLDVTDGNNVTVTQSEKVTCKPNTDGGCDVVTDKNGGAGGENIEVEL</sequence>
<evidence type="ECO:0000313" key="4">
    <source>
        <dbReference type="Proteomes" id="UP000252357"/>
    </source>
</evidence>
<dbReference type="InterPro" id="IPR034154">
    <property type="entry name" value="TOPRIM_DnaG/twinkle"/>
</dbReference>
<dbReference type="Pfam" id="PF01751">
    <property type="entry name" value="Toprim"/>
    <property type="match status" value="1"/>
</dbReference>
<proteinExistence type="predicted"/>
<reference evidence="3 4" key="1">
    <citation type="journal article" date="2018" name="Int. J. Syst. Evol. Microbiol.">
        <title>Parvibium lacunae gen. nov., sp. nov., a new member of the family Alcaligenaceae isolated from a freshwater pond.</title>
        <authorList>
            <person name="Chen W.M."/>
            <person name="Xie P.B."/>
            <person name="Hsu M.Y."/>
            <person name="Sheu S.Y."/>
        </authorList>
    </citation>
    <scope>NUCLEOTIDE SEQUENCE [LARGE SCALE GENOMIC DNA]</scope>
    <source>
        <strain evidence="3 4">KMB9</strain>
    </source>
</reference>
<evidence type="ECO:0000259" key="1">
    <source>
        <dbReference type="Pfam" id="PF01751"/>
    </source>
</evidence>
<feature type="domain" description="DUF3631" evidence="2">
    <location>
        <begin position="468"/>
        <end position="647"/>
    </location>
</feature>
<gene>
    <name evidence="3" type="ORF">DU000_02415</name>
</gene>
<comment type="caution">
    <text evidence="3">The sequence shown here is derived from an EMBL/GenBank/DDBJ whole genome shotgun (WGS) entry which is preliminary data.</text>
</comment>
<dbReference type="EMBL" id="QPGB01000001">
    <property type="protein sequence ID" value="RCS59592.1"/>
    <property type="molecule type" value="Genomic_DNA"/>
</dbReference>